<dbReference type="EMBL" id="WTVG01000080">
    <property type="protein sequence ID" value="NMG26619.1"/>
    <property type="molecule type" value="Genomic_DNA"/>
</dbReference>
<protein>
    <submittedName>
        <fullName evidence="1">Uncharacterized protein</fullName>
    </submittedName>
</protein>
<evidence type="ECO:0000313" key="1">
    <source>
        <dbReference type="EMBL" id="NMG26619.1"/>
    </source>
</evidence>
<comment type="caution">
    <text evidence="1">The sequence shown here is derived from an EMBL/GenBank/DDBJ whole genome shotgun (WGS) entry which is preliminary data.</text>
</comment>
<sequence length="134" mass="13450">MTTTTLTKNARTLIAAGTSNTAGATTRGTLDLRTAQGGVLTIKLTNGATGPTAQCEGRVLVAHTSGATPAAASAGADWKTVWRFGGGVTSNAITEQSFPVDAGVMHLEVEFAGNTGQAVLCEAILSEITSVASV</sequence>
<reference evidence="1" key="1">
    <citation type="submission" date="2019-12" db="EMBL/GenBank/DDBJ databases">
        <title>Comparative genomics gives insights into the taxonomy of the Azoarcus-Aromatoleum group and reveals separate origins of nif in the plant-associated Azoarcus and non-plant-associated Aromatoleum sub-groups.</title>
        <authorList>
            <person name="Lafos M."/>
            <person name="Maluk M."/>
            <person name="Batista M."/>
            <person name="Junghare M."/>
            <person name="Carmona M."/>
            <person name="Faoro H."/>
            <person name="Cruz L.M."/>
            <person name="Battistoni F."/>
            <person name="De Souza E."/>
            <person name="Pedrosa F."/>
            <person name="Chen W.-M."/>
            <person name="Poole P.S."/>
            <person name="Dixon R.A."/>
            <person name="James E.K."/>
        </authorList>
    </citation>
    <scope>NUCLEOTIDE SEQUENCE</scope>
    <source>
        <strain evidence="1">LuFRes1</strain>
    </source>
</reference>
<keyword evidence="2" id="KW-1185">Reference proteome</keyword>
<dbReference type="Proteomes" id="UP000615989">
    <property type="component" value="Unassembled WGS sequence"/>
</dbReference>
<name>A0ABX1PPZ6_9RHOO</name>
<evidence type="ECO:0000313" key="2">
    <source>
        <dbReference type="Proteomes" id="UP000615989"/>
    </source>
</evidence>
<dbReference type="RefSeq" id="WP_169119937.1">
    <property type="nucleotide sequence ID" value="NZ_WTVG02000039.1"/>
</dbReference>
<proteinExistence type="predicted"/>
<organism evidence="1 2">
    <name type="scientific">Aromatoleum anaerobium</name>
    <dbReference type="NCBI Taxonomy" id="182180"/>
    <lineage>
        <taxon>Bacteria</taxon>
        <taxon>Pseudomonadati</taxon>
        <taxon>Pseudomonadota</taxon>
        <taxon>Betaproteobacteria</taxon>
        <taxon>Rhodocyclales</taxon>
        <taxon>Rhodocyclaceae</taxon>
        <taxon>Aromatoleum</taxon>
    </lineage>
</organism>
<gene>
    <name evidence="1" type="ORF">GO606_18270</name>
</gene>
<accession>A0ABX1PPZ6</accession>